<keyword evidence="5" id="KW-1185">Reference proteome</keyword>
<keyword evidence="2 3" id="KW-0175">Coiled coil</keyword>
<reference evidence="4" key="1">
    <citation type="submission" date="2020-03" db="EMBL/GenBank/DDBJ databases">
        <authorList>
            <person name="Guo F."/>
        </authorList>
    </citation>
    <scope>NUCLEOTIDE SEQUENCE</scope>
    <source>
        <strain evidence="4">JCM 30134</strain>
    </source>
</reference>
<sequence>MNQSLDRQISNTLSADTENADVQWTQLLHATSCEAAAQPWLTLTCADINHIDAGILLLGEMQSQSPPAAQWPEEILVSRSLLQLAEVARESGKGTIRKIDKGTLIAYPIKLDDTVYGAVCLSMNTVDMVFIRAAMRQLQWGCAWLRDIVRREHSLGVQDQHQFTQLALDIIGDVIEAEGASAAEHDLVHHLVSEFSLERACLGFLDNGALNITTISHSASFGEEMNLVRLLGEAMEEAIEQYTIIHYPMDDSDIPTLVRAHESLHLANRTGVILTVPLLKKGEPIGALLCECSRDKTLAPAHIDLISGIAAYAGGLLFEKRQNDKSLIGKIRDSAMRQYDRMVGRGYTGRKLTVLGLAALVLFFTFAQGEYQVKADGVLKGEIQRSMVTPFDGFILSSPVRAGDRVKQGDLLVAFDDKDLVLERLNWVSQKQEYLFEYNRALGSRKRAEVNIFEARIAQADIQLELLDQQLQRTQLTAPFDGLVVSGDLSQSIGSSSRRGDILFEIAPLEAYRLTLSVDESQIADVEVGQKGIFLTGSLPDSPFNFSVTKITPVAKAVDGETVFEIEATVTDPVDVLRPGMEGLGKIDSGQRNLLWIWTRSLTHRLRLVFWSVFA</sequence>
<comment type="caution">
    <text evidence="4">The sequence shown here is derived from an EMBL/GenBank/DDBJ whole genome shotgun (WGS) entry which is preliminary data.</text>
</comment>
<protein>
    <submittedName>
        <fullName evidence="4">HlyD family efflux transporter periplasmic adaptor subunit</fullName>
    </submittedName>
</protein>
<evidence type="ECO:0000313" key="5">
    <source>
        <dbReference type="Proteomes" id="UP000787472"/>
    </source>
</evidence>
<dbReference type="SUPFAM" id="SSF111369">
    <property type="entry name" value="HlyD-like secretion proteins"/>
    <property type="match status" value="1"/>
</dbReference>
<feature type="coiled-coil region" evidence="3">
    <location>
        <begin position="450"/>
        <end position="477"/>
    </location>
</feature>
<dbReference type="Gene3D" id="3.30.450.40">
    <property type="match status" value="1"/>
</dbReference>
<dbReference type="PANTHER" id="PTHR32347">
    <property type="entry name" value="EFFLUX SYSTEM COMPONENT YKNX-RELATED"/>
    <property type="match status" value="1"/>
</dbReference>
<dbReference type="GO" id="GO:0030313">
    <property type="term" value="C:cell envelope"/>
    <property type="evidence" value="ECO:0007669"/>
    <property type="project" value="UniProtKB-SubCell"/>
</dbReference>
<organism evidence="4 5">
    <name type="scientific">Pseudomaricurvus hydrocarbonicus</name>
    <dbReference type="NCBI Taxonomy" id="1470433"/>
    <lineage>
        <taxon>Bacteria</taxon>
        <taxon>Pseudomonadati</taxon>
        <taxon>Pseudomonadota</taxon>
        <taxon>Gammaproteobacteria</taxon>
        <taxon>Cellvibrionales</taxon>
        <taxon>Cellvibrionaceae</taxon>
        <taxon>Pseudomaricurvus</taxon>
    </lineage>
</organism>
<evidence type="ECO:0000256" key="3">
    <source>
        <dbReference type="SAM" id="Coils"/>
    </source>
</evidence>
<evidence type="ECO:0000256" key="1">
    <source>
        <dbReference type="ARBA" id="ARBA00004196"/>
    </source>
</evidence>
<dbReference type="InterPro" id="IPR050465">
    <property type="entry name" value="UPF0194_transport"/>
</dbReference>
<dbReference type="InterPro" id="IPR029016">
    <property type="entry name" value="GAF-like_dom_sf"/>
</dbReference>
<name>A0A9E5MNZ8_9GAMM</name>
<accession>A0A9E5MNZ8</accession>
<dbReference type="EMBL" id="JAAONZ010000020">
    <property type="protein sequence ID" value="NHO67798.1"/>
    <property type="molecule type" value="Genomic_DNA"/>
</dbReference>
<comment type="subcellular location">
    <subcellularLocation>
        <location evidence="1">Cell envelope</location>
    </subcellularLocation>
</comment>
<dbReference type="AlphaFoldDB" id="A0A9E5MNZ8"/>
<gene>
    <name evidence="4" type="ORF">G8770_19815</name>
</gene>
<dbReference type="Gene3D" id="2.40.30.170">
    <property type="match status" value="1"/>
</dbReference>
<proteinExistence type="predicted"/>
<dbReference type="Proteomes" id="UP000787472">
    <property type="component" value="Unassembled WGS sequence"/>
</dbReference>
<evidence type="ECO:0000313" key="4">
    <source>
        <dbReference type="EMBL" id="NHO67798.1"/>
    </source>
</evidence>
<dbReference type="PANTHER" id="PTHR32347:SF23">
    <property type="entry name" value="BLL5650 PROTEIN"/>
    <property type="match status" value="1"/>
</dbReference>
<evidence type="ECO:0000256" key="2">
    <source>
        <dbReference type="ARBA" id="ARBA00023054"/>
    </source>
</evidence>
<dbReference type="RefSeq" id="WP_167191187.1">
    <property type="nucleotide sequence ID" value="NZ_JAAONZ010000020.1"/>
</dbReference>